<dbReference type="OrthoDB" id="2449931at2759"/>
<comment type="caution">
    <text evidence="4">The sequence shown here is derived from an EMBL/GenBank/DDBJ whole genome shotgun (WGS) entry which is preliminary data.</text>
</comment>
<feature type="compositionally biased region" description="Polar residues" evidence="2">
    <location>
        <begin position="461"/>
        <end position="477"/>
    </location>
</feature>
<feature type="compositionally biased region" description="Low complexity" evidence="2">
    <location>
        <begin position="110"/>
        <end position="131"/>
    </location>
</feature>
<evidence type="ECO:0000313" key="4">
    <source>
        <dbReference type="EMBL" id="KAG0023984.1"/>
    </source>
</evidence>
<feature type="compositionally biased region" description="Low complexity" evidence="2">
    <location>
        <begin position="287"/>
        <end position="312"/>
    </location>
</feature>
<protein>
    <recommendedName>
        <fullName evidence="3">C2H2-type domain-containing protein</fullName>
    </recommendedName>
</protein>
<evidence type="ECO:0000259" key="3">
    <source>
        <dbReference type="PROSITE" id="PS50157"/>
    </source>
</evidence>
<gene>
    <name evidence="4" type="ORF">BGZ80_006829</name>
</gene>
<feature type="region of interest" description="Disordered" evidence="2">
    <location>
        <begin position="268"/>
        <end position="327"/>
    </location>
</feature>
<accession>A0A9P6N461</accession>
<dbReference type="AlphaFoldDB" id="A0A9P6N461"/>
<dbReference type="GO" id="GO:0008270">
    <property type="term" value="F:zinc ion binding"/>
    <property type="evidence" value="ECO:0007669"/>
    <property type="project" value="UniProtKB-KW"/>
</dbReference>
<keyword evidence="1" id="KW-0479">Metal-binding</keyword>
<keyword evidence="5" id="KW-1185">Reference proteome</keyword>
<feature type="region of interest" description="Disordered" evidence="2">
    <location>
        <begin position="429"/>
        <end position="516"/>
    </location>
</feature>
<sequence length="530" mass="57660">MSAQNSLSTDRIFVCSFSGCGQTFTVLFDWTRHVRKHASMRHSNTSSESHQASGVTQTQQGRSLVQGKPIVPTQSTSLQQSMPSTPPTTFTSRYLSTSNIPFTLGSLARTNTSTTDNTNTTTADNVNTSTTDTKRNLPSNSKLAWDDKTMKTDNFKKFKASSKHEELMQPMPTIPSASSASVSMEQKGPGIQFISQSAQLTTESTASSLKTISSPHPSSFAEETSKLEQISKSPRIISPRLSKNKKPEILKSSTTPAKSAEIKDFFGGALTPVGNKPPPTQSALRESGTSPESTLSSSQTPASSPAATSLTPVHSSESRSASDVEADNCIDAAETPKAMADEAKVDLGCELRFETFIKPENNGRGKSKSKETSFTHSCETIFESEDAQIKHYLEHLLAQRPHLQCPVKNCRMVLFSDKEMAEHSLKFHQKTLPTPPPQPTQKSQQQSKHKRTRLQSKGGKANNSAPVISTIVVATSNPATKPKSESKPSTTSNRKRKSLKASRSSNSSQKSEDLFYEDAPPIVLGRLFTR</sequence>
<feature type="region of interest" description="Disordered" evidence="2">
    <location>
        <begin position="107"/>
        <end position="141"/>
    </location>
</feature>
<reference evidence="4" key="1">
    <citation type="journal article" date="2020" name="Fungal Divers.">
        <title>Resolving the Mortierellaceae phylogeny through synthesis of multi-gene phylogenetics and phylogenomics.</title>
        <authorList>
            <person name="Vandepol N."/>
            <person name="Liber J."/>
            <person name="Desiro A."/>
            <person name="Na H."/>
            <person name="Kennedy M."/>
            <person name="Barry K."/>
            <person name="Grigoriev I.V."/>
            <person name="Miller A.N."/>
            <person name="O'Donnell K."/>
            <person name="Stajich J.E."/>
            <person name="Bonito G."/>
        </authorList>
    </citation>
    <scope>NUCLEOTIDE SEQUENCE</scope>
    <source>
        <strain evidence="4">NRRL 2769</strain>
    </source>
</reference>
<dbReference type="Gene3D" id="3.30.160.60">
    <property type="entry name" value="Classic Zinc Finger"/>
    <property type="match status" value="1"/>
</dbReference>
<organism evidence="4 5">
    <name type="scientific">Entomortierella chlamydospora</name>
    <dbReference type="NCBI Taxonomy" id="101097"/>
    <lineage>
        <taxon>Eukaryota</taxon>
        <taxon>Fungi</taxon>
        <taxon>Fungi incertae sedis</taxon>
        <taxon>Mucoromycota</taxon>
        <taxon>Mortierellomycotina</taxon>
        <taxon>Mortierellomycetes</taxon>
        <taxon>Mortierellales</taxon>
        <taxon>Mortierellaceae</taxon>
        <taxon>Entomortierella</taxon>
    </lineage>
</organism>
<dbReference type="SUPFAM" id="SSF57667">
    <property type="entry name" value="beta-beta-alpha zinc fingers"/>
    <property type="match status" value="1"/>
</dbReference>
<keyword evidence="1" id="KW-0862">Zinc</keyword>
<dbReference type="PROSITE" id="PS50157">
    <property type="entry name" value="ZINC_FINGER_C2H2_2"/>
    <property type="match status" value="1"/>
</dbReference>
<dbReference type="SMART" id="SM00355">
    <property type="entry name" value="ZnF_C2H2"/>
    <property type="match status" value="2"/>
</dbReference>
<feature type="region of interest" description="Disordered" evidence="2">
    <location>
        <begin position="205"/>
        <end position="256"/>
    </location>
</feature>
<dbReference type="PROSITE" id="PS00028">
    <property type="entry name" value="ZINC_FINGER_C2H2_1"/>
    <property type="match status" value="1"/>
</dbReference>
<dbReference type="EMBL" id="JAAAID010000034">
    <property type="protein sequence ID" value="KAG0023984.1"/>
    <property type="molecule type" value="Genomic_DNA"/>
</dbReference>
<evidence type="ECO:0000256" key="2">
    <source>
        <dbReference type="SAM" id="MobiDB-lite"/>
    </source>
</evidence>
<evidence type="ECO:0000313" key="5">
    <source>
        <dbReference type="Proteomes" id="UP000703661"/>
    </source>
</evidence>
<keyword evidence="1" id="KW-0863">Zinc-finger</keyword>
<feature type="region of interest" description="Disordered" evidence="2">
    <location>
        <begin position="39"/>
        <end position="64"/>
    </location>
</feature>
<evidence type="ECO:0000256" key="1">
    <source>
        <dbReference type="PROSITE-ProRule" id="PRU00042"/>
    </source>
</evidence>
<dbReference type="Proteomes" id="UP000703661">
    <property type="component" value="Unassembled WGS sequence"/>
</dbReference>
<dbReference type="InterPro" id="IPR013087">
    <property type="entry name" value="Znf_C2H2_type"/>
</dbReference>
<feature type="compositionally biased region" description="Polar residues" evidence="2">
    <location>
        <begin position="41"/>
        <end position="63"/>
    </location>
</feature>
<proteinExistence type="predicted"/>
<feature type="domain" description="C2H2-type" evidence="3">
    <location>
        <begin position="13"/>
        <end position="42"/>
    </location>
</feature>
<dbReference type="InterPro" id="IPR036236">
    <property type="entry name" value="Znf_C2H2_sf"/>
</dbReference>
<feature type="compositionally biased region" description="Polar residues" evidence="2">
    <location>
        <begin position="205"/>
        <end position="217"/>
    </location>
</feature>
<name>A0A9P6N461_9FUNG</name>